<feature type="compositionally biased region" description="Polar residues" evidence="1">
    <location>
        <begin position="1"/>
        <end position="11"/>
    </location>
</feature>
<dbReference type="RefSeq" id="WP_147291613.1">
    <property type="nucleotide sequence ID" value="NZ_CP009553.3"/>
</dbReference>
<evidence type="ECO:0000313" key="2">
    <source>
        <dbReference type="EMBL" id="SUA81054.1"/>
    </source>
</evidence>
<gene>
    <name evidence="2" type="ORF">NCTC13160_04065</name>
</gene>
<dbReference type="EMBL" id="UGSG01000001">
    <property type="protein sequence ID" value="SUA81054.1"/>
    <property type="molecule type" value="Genomic_DNA"/>
</dbReference>
<feature type="region of interest" description="Disordered" evidence="1">
    <location>
        <begin position="1"/>
        <end position="49"/>
    </location>
</feature>
<feature type="compositionally biased region" description="Low complexity" evidence="1">
    <location>
        <begin position="13"/>
        <end position="35"/>
    </location>
</feature>
<feature type="compositionally biased region" description="Acidic residues" evidence="1">
    <location>
        <begin position="119"/>
        <end position="129"/>
    </location>
</feature>
<proteinExistence type="predicted"/>
<organism evidence="2 3">
    <name type="scientific">Pandoraea pnomenusa</name>
    <dbReference type="NCBI Taxonomy" id="93220"/>
    <lineage>
        <taxon>Bacteria</taxon>
        <taxon>Pseudomonadati</taxon>
        <taxon>Pseudomonadota</taxon>
        <taxon>Betaproteobacteria</taxon>
        <taxon>Burkholderiales</taxon>
        <taxon>Burkholderiaceae</taxon>
        <taxon>Pandoraea</taxon>
    </lineage>
</organism>
<evidence type="ECO:0000313" key="3">
    <source>
        <dbReference type="Proteomes" id="UP000254573"/>
    </source>
</evidence>
<feature type="compositionally biased region" description="Polar residues" evidence="1">
    <location>
        <begin position="36"/>
        <end position="49"/>
    </location>
</feature>
<evidence type="ECO:0000256" key="1">
    <source>
        <dbReference type="SAM" id="MobiDB-lite"/>
    </source>
</evidence>
<dbReference type="Proteomes" id="UP000254573">
    <property type="component" value="Unassembled WGS sequence"/>
</dbReference>
<reference evidence="2 3" key="1">
    <citation type="submission" date="2018-06" db="EMBL/GenBank/DDBJ databases">
        <authorList>
            <consortium name="Pathogen Informatics"/>
            <person name="Doyle S."/>
        </authorList>
    </citation>
    <scope>NUCLEOTIDE SEQUENCE [LARGE SCALE GENOMIC DNA]</scope>
    <source>
        <strain evidence="2 3">NCTC13160</strain>
    </source>
</reference>
<sequence>MSDYNSYSTYVPTDETVAPTTGPTTRVTGGTTSITLNGNESKSNFSQHAEVSASDLSPYSADDWRSTARNSMGFPTNNITADSVVEISGMNAKVGDFIKAGVLRETADGFALVSSDSAGDTDEGTEETSPDAATMPEEVASAVDAAVEPFDQSTLDVGLAHAIAAATGDMAIEDVVLGVAQRSGMDPSQAGERVQFVMDAYQAQTDNFLTKNGLNADELPAFYDWAKQSGQKAMLTTAIQQQAYGRDMSAWKPLIAGFMRGVAPNLGALQANGYEVNGNLVRIDGKWMNVKAAAKAGFI</sequence>
<name>A0A378YVC5_9BURK</name>
<dbReference type="OrthoDB" id="9131963at2"/>
<feature type="region of interest" description="Disordered" evidence="1">
    <location>
        <begin position="113"/>
        <end position="133"/>
    </location>
</feature>
<accession>A0A378YVC5</accession>
<dbReference type="AlphaFoldDB" id="A0A378YVC5"/>
<protein>
    <submittedName>
        <fullName evidence="2">Uncharacterized protein</fullName>
    </submittedName>
</protein>